<evidence type="ECO:0000313" key="2">
    <source>
        <dbReference type="EMBL" id="EKE79457.1"/>
    </source>
</evidence>
<organism evidence="2 3">
    <name type="scientific">Idiomarina xiamenensis 10-D-4</name>
    <dbReference type="NCBI Taxonomy" id="740709"/>
    <lineage>
        <taxon>Bacteria</taxon>
        <taxon>Pseudomonadati</taxon>
        <taxon>Pseudomonadota</taxon>
        <taxon>Gammaproteobacteria</taxon>
        <taxon>Alteromonadales</taxon>
        <taxon>Idiomarinaceae</taxon>
        <taxon>Idiomarina</taxon>
    </lineage>
</organism>
<proteinExistence type="predicted"/>
<dbReference type="EMBL" id="AMRG01000023">
    <property type="protein sequence ID" value="EKE79457.1"/>
    <property type="molecule type" value="Genomic_DNA"/>
</dbReference>
<dbReference type="AlphaFoldDB" id="K2JXR9"/>
<protein>
    <submittedName>
        <fullName evidence="2">Uncharacterized protein</fullName>
    </submittedName>
</protein>
<comment type="caution">
    <text evidence="2">The sequence shown here is derived from an EMBL/GenBank/DDBJ whole genome shotgun (WGS) entry which is preliminary data.</text>
</comment>
<reference evidence="2 3" key="1">
    <citation type="journal article" date="2012" name="J. Bacteriol.">
        <title>Genome Sequence of Idiomarina xiamenensis Type Strain 10-D-4.</title>
        <authorList>
            <person name="Lai Q."/>
            <person name="Wang L."/>
            <person name="Wang W."/>
            <person name="Shao Z."/>
        </authorList>
    </citation>
    <scope>NUCLEOTIDE SEQUENCE [LARGE SCALE GENOMIC DNA]</scope>
    <source>
        <strain evidence="2 3">10-D-4</strain>
    </source>
</reference>
<name>K2JXR9_9GAMM</name>
<dbReference type="STRING" id="740709.A10D4_12854"/>
<dbReference type="Proteomes" id="UP000014115">
    <property type="component" value="Unassembled WGS sequence"/>
</dbReference>
<sequence>MEQLLTILNARLKPVFGLYCVDFASRFGEHADAVMREYARQLIKHRVGHQGLSRGIERVKERAAKDRFTPNPTEFVYLCKPSADELGIPDLNIAVHEVRQARTTWRHSKTPYPYSHDICRHMNDRIGYEIYQLSERLWRQNCEREYQRLLELAINGELPSHKPSIEAARTDDRPMYEQLGYQTLSPEEAKRVLAATRGKRLTNVRGRVDTSRLGPGIAGSSDTSNVIDGGTNDRDAS</sequence>
<evidence type="ECO:0000313" key="3">
    <source>
        <dbReference type="Proteomes" id="UP000014115"/>
    </source>
</evidence>
<dbReference type="Pfam" id="PF06992">
    <property type="entry name" value="Phage_lambda_P"/>
    <property type="match status" value="1"/>
</dbReference>
<evidence type="ECO:0000256" key="1">
    <source>
        <dbReference type="SAM" id="MobiDB-lite"/>
    </source>
</evidence>
<dbReference type="PATRIC" id="fig|740709.3.peg.2590"/>
<gene>
    <name evidence="2" type="ORF">A10D4_12854</name>
</gene>
<dbReference type="InterPro" id="IPR009731">
    <property type="entry name" value="P-like"/>
</dbReference>
<accession>K2JXR9</accession>
<keyword evidence="3" id="KW-1185">Reference proteome</keyword>
<feature type="region of interest" description="Disordered" evidence="1">
    <location>
        <begin position="204"/>
        <end position="237"/>
    </location>
</feature>
<dbReference type="GO" id="GO:0006270">
    <property type="term" value="P:DNA replication initiation"/>
    <property type="evidence" value="ECO:0007669"/>
    <property type="project" value="InterPro"/>
</dbReference>